<evidence type="ECO:0008006" key="4">
    <source>
        <dbReference type="Google" id="ProtNLM"/>
    </source>
</evidence>
<name>A0A7S9QE05_9RHOB</name>
<dbReference type="EMBL" id="CP064942">
    <property type="protein sequence ID" value="QPH55523.1"/>
    <property type="molecule type" value="Genomic_DNA"/>
</dbReference>
<evidence type="ECO:0000256" key="1">
    <source>
        <dbReference type="SAM" id="SignalP"/>
    </source>
</evidence>
<dbReference type="Proteomes" id="UP000594800">
    <property type="component" value="Chromosome"/>
</dbReference>
<proteinExistence type="predicted"/>
<reference evidence="2 3" key="1">
    <citation type="submission" date="2020-11" db="EMBL/GenBank/DDBJ databases">
        <title>Description of Pontivivens ytuae sp. nov. isolated from deep sea sediment of Mariana Trench.</title>
        <authorList>
            <person name="Wang Z."/>
            <person name="Sun Q.-L."/>
            <person name="Xu X.-D."/>
            <person name="Tang Y.-Z."/>
            <person name="Zhang J."/>
        </authorList>
    </citation>
    <scope>NUCLEOTIDE SEQUENCE [LARGE SCALE GENOMIC DNA]</scope>
    <source>
        <strain evidence="2 3">MT2928</strain>
    </source>
</reference>
<keyword evidence="3" id="KW-1185">Reference proteome</keyword>
<evidence type="ECO:0000313" key="2">
    <source>
        <dbReference type="EMBL" id="QPH55523.1"/>
    </source>
</evidence>
<dbReference type="KEGG" id="poz:I0K15_07240"/>
<dbReference type="RefSeq" id="WP_196104743.1">
    <property type="nucleotide sequence ID" value="NZ_CP064942.1"/>
</dbReference>
<dbReference type="AlphaFoldDB" id="A0A7S9QE05"/>
<keyword evidence="1" id="KW-0732">Signal</keyword>
<evidence type="ECO:0000313" key="3">
    <source>
        <dbReference type="Proteomes" id="UP000594800"/>
    </source>
</evidence>
<protein>
    <recommendedName>
        <fullName evidence="4">DUF2946 domain-containing protein</fullName>
    </recommendedName>
</protein>
<feature type="chain" id="PRO_5032595183" description="DUF2946 domain-containing protein" evidence="1">
    <location>
        <begin position="28"/>
        <end position="115"/>
    </location>
</feature>
<accession>A0A7S9QE05</accession>
<feature type="signal peptide" evidence="1">
    <location>
        <begin position="1"/>
        <end position="27"/>
    </location>
</feature>
<gene>
    <name evidence="2" type="ORF">I0K15_07240</name>
</gene>
<sequence length="115" mass="11667">MRTCSRIVLAALLTLTLGIAGAVQAQAATSDHRPTYVVAPDGTLHALCRAKSEGGEAALHCEACFAVAAALSVRGGSAAVPLSRPLIGALPVEGTPVHVRPDLMLPQGRGPPVLI</sequence>
<organism evidence="2 3">
    <name type="scientific">Pontivivens ytuae</name>
    <dbReference type="NCBI Taxonomy" id="2789856"/>
    <lineage>
        <taxon>Bacteria</taxon>
        <taxon>Pseudomonadati</taxon>
        <taxon>Pseudomonadota</taxon>
        <taxon>Alphaproteobacteria</taxon>
        <taxon>Rhodobacterales</taxon>
        <taxon>Paracoccaceae</taxon>
        <taxon>Pontivivens</taxon>
    </lineage>
</organism>